<dbReference type="AlphaFoldDB" id="A0A2Z3YR48"/>
<feature type="transmembrane region" description="Helical" evidence="2">
    <location>
        <begin position="41"/>
        <end position="62"/>
    </location>
</feature>
<feature type="compositionally biased region" description="Low complexity" evidence="1">
    <location>
        <begin position="1"/>
        <end position="12"/>
    </location>
</feature>
<keyword evidence="2" id="KW-0472">Membrane</keyword>
<reference evidence="5" key="1">
    <citation type="submission" date="2017-11" db="EMBL/GenBank/DDBJ databases">
        <title>Otitis media/interna in a cat caused by the recently described species Corynebacterium provencense.</title>
        <authorList>
            <person name="Kittl S."/>
            <person name="Brodard I."/>
            <person name="Rychener L."/>
            <person name="Jores J."/>
            <person name="Roosje P."/>
            <person name="Gobeli Brawand S."/>
        </authorList>
    </citation>
    <scope>NUCLEOTIDE SEQUENCE [LARGE SCALE GENOMIC DNA]</scope>
    <source>
        <strain evidence="5">17KM38</strain>
    </source>
</reference>
<evidence type="ECO:0000313" key="5">
    <source>
        <dbReference type="Proteomes" id="UP000247696"/>
    </source>
</evidence>
<dbReference type="Pfam" id="PF10756">
    <property type="entry name" value="bPH_6"/>
    <property type="match status" value="1"/>
</dbReference>
<dbReference type="STRING" id="1737425.GCA_900049755_02473"/>
<dbReference type="EMBL" id="CP024988">
    <property type="protein sequence ID" value="AWT26161.1"/>
    <property type="molecule type" value="Genomic_DNA"/>
</dbReference>
<proteinExistence type="predicted"/>
<accession>A0A2Z3YR48</accession>
<organism evidence="4 5">
    <name type="scientific">Corynebacterium provencense</name>
    <dbReference type="NCBI Taxonomy" id="1737425"/>
    <lineage>
        <taxon>Bacteria</taxon>
        <taxon>Bacillati</taxon>
        <taxon>Actinomycetota</taxon>
        <taxon>Actinomycetes</taxon>
        <taxon>Mycobacteriales</taxon>
        <taxon>Corynebacteriaceae</taxon>
        <taxon>Corynebacterium</taxon>
    </lineage>
</organism>
<dbReference type="RefSeq" id="WP_227870959.1">
    <property type="nucleotide sequence ID" value="NZ_CABKVS010000002.1"/>
</dbReference>
<feature type="transmembrane region" description="Helical" evidence="2">
    <location>
        <begin position="74"/>
        <end position="92"/>
    </location>
</feature>
<feature type="domain" description="Low molecular weight protein antigen 6 PH" evidence="3">
    <location>
        <begin position="93"/>
        <end position="163"/>
    </location>
</feature>
<dbReference type="Proteomes" id="UP000247696">
    <property type="component" value="Chromosome"/>
</dbReference>
<evidence type="ECO:0000259" key="3">
    <source>
        <dbReference type="Pfam" id="PF10756"/>
    </source>
</evidence>
<evidence type="ECO:0000256" key="1">
    <source>
        <dbReference type="SAM" id="MobiDB-lite"/>
    </source>
</evidence>
<gene>
    <name evidence="4" type="ORF">Csp1_13690</name>
</gene>
<evidence type="ECO:0000313" key="4">
    <source>
        <dbReference type="EMBL" id="AWT26161.1"/>
    </source>
</evidence>
<feature type="region of interest" description="Disordered" evidence="1">
    <location>
        <begin position="1"/>
        <end position="23"/>
    </location>
</feature>
<keyword evidence="2" id="KW-1133">Transmembrane helix</keyword>
<keyword evidence="5" id="KW-1185">Reference proteome</keyword>
<sequence length="172" mass="19116">MSTADSTADTSAPTGNGSRQKAGGRSEDWLLTVTSPFLRRVAWIAVVVIMVVHIFMGVVSAVGDTGATVTVVDQWAFVGLGVLFSAAVLTLTRPRVRVNARGVEVRNITGARFYPWKMVYGLSFPRNARWARLELPDFEFVPMMAFQIGDKATVAEKVEEFRRLEDRYMPEE</sequence>
<name>A0A2Z3YR48_9CORY</name>
<protein>
    <recommendedName>
        <fullName evidence="3">Low molecular weight protein antigen 6 PH domain-containing protein</fullName>
    </recommendedName>
</protein>
<dbReference type="KEGG" id="cpre:Csp1_13690"/>
<dbReference type="InterPro" id="IPR019692">
    <property type="entry name" value="CFP-6_PH"/>
</dbReference>
<evidence type="ECO:0000256" key="2">
    <source>
        <dbReference type="SAM" id="Phobius"/>
    </source>
</evidence>
<keyword evidence="2" id="KW-0812">Transmembrane</keyword>